<dbReference type="GO" id="GO:0016197">
    <property type="term" value="P:endosomal transport"/>
    <property type="evidence" value="ECO:0007669"/>
    <property type="project" value="TreeGrafter"/>
</dbReference>
<dbReference type="SUPFAM" id="SSF53335">
    <property type="entry name" value="S-adenosyl-L-methionine-dependent methyltransferases"/>
    <property type="match status" value="1"/>
</dbReference>
<evidence type="ECO:0000259" key="2">
    <source>
        <dbReference type="Pfam" id="PF05050"/>
    </source>
</evidence>
<dbReference type="AlphaFoldDB" id="A0A814SFT5"/>
<accession>A0A814SFT5</accession>
<dbReference type="Gene3D" id="3.40.50.150">
    <property type="entry name" value="Vaccinia Virus protein VP39"/>
    <property type="match status" value="1"/>
</dbReference>
<dbReference type="InterPro" id="IPR029063">
    <property type="entry name" value="SAM-dependent_MTases_sf"/>
</dbReference>
<feature type="transmembrane region" description="Helical" evidence="1">
    <location>
        <begin position="7"/>
        <end position="26"/>
    </location>
</feature>
<organism evidence="3 4">
    <name type="scientific">Adineta steineri</name>
    <dbReference type="NCBI Taxonomy" id="433720"/>
    <lineage>
        <taxon>Eukaryota</taxon>
        <taxon>Metazoa</taxon>
        <taxon>Spiralia</taxon>
        <taxon>Gnathifera</taxon>
        <taxon>Rotifera</taxon>
        <taxon>Eurotatoria</taxon>
        <taxon>Bdelloidea</taxon>
        <taxon>Adinetida</taxon>
        <taxon>Adinetidae</taxon>
        <taxon>Adineta</taxon>
    </lineage>
</organism>
<gene>
    <name evidence="3" type="ORF">IZO911_LOCUS25581</name>
</gene>
<evidence type="ECO:0000313" key="3">
    <source>
        <dbReference type="EMBL" id="CAF1147495.1"/>
    </source>
</evidence>
<reference evidence="3" key="1">
    <citation type="submission" date="2021-02" db="EMBL/GenBank/DDBJ databases">
        <authorList>
            <person name="Nowell W R."/>
        </authorList>
    </citation>
    <scope>NUCLEOTIDE SEQUENCE</scope>
</reference>
<dbReference type="GO" id="GO:0005794">
    <property type="term" value="C:Golgi apparatus"/>
    <property type="evidence" value="ECO:0007669"/>
    <property type="project" value="TreeGrafter"/>
</dbReference>
<dbReference type="Proteomes" id="UP000663860">
    <property type="component" value="Unassembled WGS sequence"/>
</dbReference>
<evidence type="ECO:0000256" key="1">
    <source>
        <dbReference type="SAM" id="Phobius"/>
    </source>
</evidence>
<dbReference type="InterPro" id="IPR053202">
    <property type="entry name" value="EGF_Rcpt_Signaling_Reg"/>
</dbReference>
<dbReference type="PANTHER" id="PTHR34009">
    <property type="entry name" value="PROTEIN STAR"/>
    <property type="match status" value="1"/>
</dbReference>
<dbReference type="GO" id="GO:0006888">
    <property type="term" value="P:endoplasmic reticulum to Golgi vesicle-mediated transport"/>
    <property type="evidence" value="ECO:0007669"/>
    <property type="project" value="TreeGrafter"/>
</dbReference>
<dbReference type="Pfam" id="PF05050">
    <property type="entry name" value="Methyltransf_21"/>
    <property type="match status" value="1"/>
</dbReference>
<dbReference type="PANTHER" id="PTHR34009:SF2">
    <property type="entry name" value="PROTEIN STAR"/>
    <property type="match status" value="1"/>
</dbReference>
<protein>
    <recommendedName>
        <fullName evidence="2">Methyltransferase FkbM domain-containing protein</fullName>
    </recommendedName>
</protein>
<keyword evidence="1" id="KW-1133">Transmembrane helix</keyword>
<keyword evidence="1" id="KW-0472">Membrane</keyword>
<evidence type="ECO:0000313" key="4">
    <source>
        <dbReference type="Proteomes" id="UP000663860"/>
    </source>
</evidence>
<dbReference type="GO" id="GO:0005789">
    <property type="term" value="C:endoplasmic reticulum membrane"/>
    <property type="evidence" value="ECO:0007669"/>
    <property type="project" value="TreeGrafter"/>
</dbReference>
<name>A0A814SFT5_9BILA</name>
<dbReference type="InterPro" id="IPR006342">
    <property type="entry name" value="FkbM_mtfrase"/>
</dbReference>
<dbReference type="GO" id="GO:0005886">
    <property type="term" value="C:plasma membrane"/>
    <property type="evidence" value="ECO:0007669"/>
    <property type="project" value="TreeGrafter"/>
</dbReference>
<keyword evidence="1" id="KW-0812">Transmembrane</keyword>
<sequence length="281" mass="32410">MDKDRIVMILIFSILLNLFLFFSLIWKSTSNINDDLNFQLDVKQGKIIYNNTQLIDYIRREFLIPPSDIHGKKSTSNITHYSQIGQDKFLDKLLNERRNGFFIEVGAYDGEYLSNTLFFERERNWTGLLIEANPTLFKKLKSRDRNAYVSHSCISLIPYAIEVNFTFADYYGGVIAPTDKSVITGNGSVQCIPFMTYLMALNIYHVDYFSLDIEGGELDVLKQIDFKKFQIDVLTIEYATNNYQKTSQKLKDITELLVGTGLYRLVTTMGALDAIFMRNPL</sequence>
<proteinExistence type="predicted"/>
<feature type="domain" description="Methyltransferase FkbM" evidence="2">
    <location>
        <begin position="104"/>
        <end position="253"/>
    </location>
</feature>
<dbReference type="GO" id="GO:0031902">
    <property type="term" value="C:late endosome membrane"/>
    <property type="evidence" value="ECO:0007669"/>
    <property type="project" value="TreeGrafter"/>
</dbReference>
<dbReference type="EMBL" id="CAJNOE010000322">
    <property type="protein sequence ID" value="CAF1147495.1"/>
    <property type="molecule type" value="Genomic_DNA"/>
</dbReference>
<comment type="caution">
    <text evidence="3">The sequence shown here is derived from an EMBL/GenBank/DDBJ whole genome shotgun (WGS) entry which is preliminary data.</text>
</comment>